<reference evidence="1" key="1">
    <citation type="submission" date="2024-06" db="EMBL/GenBank/DDBJ databases">
        <title>Mesorhizobium karijinii sp. nov., a symbiont of the iconic Swainsona formosa from arid Australia.</title>
        <authorList>
            <person name="Hill Y.J."/>
            <person name="Watkin E.L.J."/>
            <person name="O'Hara G.W."/>
            <person name="Terpolilli J."/>
            <person name="Tye M.L."/>
            <person name="Kohlmeier M.G."/>
        </authorList>
    </citation>
    <scope>NUCLEOTIDE SEQUENCE</scope>
    <source>
        <strain evidence="1">WSM2240</strain>
    </source>
</reference>
<name>A0AAU8CV42_9HYPH</name>
<dbReference type="CDD" id="cd16377">
    <property type="entry name" value="23S_rRNA_IVP_like"/>
    <property type="match status" value="1"/>
</dbReference>
<dbReference type="Pfam" id="PF05635">
    <property type="entry name" value="23S_rRNA_IVP"/>
    <property type="match status" value="1"/>
</dbReference>
<dbReference type="InterPro" id="IPR036583">
    <property type="entry name" value="23S_rRNA_IVS_sf"/>
</dbReference>
<evidence type="ECO:0000313" key="1">
    <source>
        <dbReference type="EMBL" id="XCG50829.1"/>
    </source>
</evidence>
<accession>A0AAU8CV42</accession>
<organism evidence="1">
    <name type="scientific">Mesorhizobium sp. WSM2240</name>
    <dbReference type="NCBI Taxonomy" id="3228851"/>
    <lineage>
        <taxon>Bacteria</taxon>
        <taxon>Pseudomonadati</taxon>
        <taxon>Pseudomonadota</taxon>
        <taxon>Alphaproteobacteria</taxon>
        <taxon>Hyphomicrobiales</taxon>
        <taxon>Phyllobacteriaceae</taxon>
        <taxon>Mesorhizobium</taxon>
    </lineage>
</organism>
<dbReference type="PANTHER" id="PTHR38471:SF2">
    <property type="entry name" value="FOUR HELIX BUNDLE PROTEIN"/>
    <property type="match status" value="1"/>
</dbReference>
<dbReference type="Gene3D" id="1.20.1440.60">
    <property type="entry name" value="23S rRNA-intervening sequence"/>
    <property type="match status" value="1"/>
</dbReference>
<dbReference type="NCBIfam" id="TIGR02436">
    <property type="entry name" value="four helix bundle protein"/>
    <property type="match status" value="1"/>
</dbReference>
<proteinExistence type="predicted"/>
<dbReference type="AlphaFoldDB" id="A0AAU8CV42"/>
<dbReference type="PANTHER" id="PTHR38471">
    <property type="entry name" value="FOUR HELIX BUNDLE PROTEIN"/>
    <property type="match status" value="1"/>
</dbReference>
<gene>
    <name evidence="1" type="ORF">ABVK50_10260</name>
</gene>
<dbReference type="InterPro" id="IPR012657">
    <property type="entry name" value="23S_rRNA-intervening_sequence"/>
</dbReference>
<dbReference type="EMBL" id="CP159253">
    <property type="protein sequence ID" value="XCG50829.1"/>
    <property type="molecule type" value="Genomic_DNA"/>
</dbReference>
<dbReference type="NCBIfam" id="NF008911">
    <property type="entry name" value="PRK12275.1-2"/>
    <property type="match status" value="1"/>
</dbReference>
<protein>
    <submittedName>
        <fullName evidence="1">Four helix bundle protein</fullName>
    </submittedName>
</protein>
<dbReference type="RefSeq" id="WP_353641664.1">
    <property type="nucleotide sequence ID" value="NZ_CP159253.1"/>
</dbReference>
<dbReference type="SUPFAM" id="SSF158446">
    <property type="entry name" value="IVS-encoded protein-like"/>
    <property type="match status" value="1"/>
</dbReference>
<sequence>MEVAVSCYALRQAFPKSEVYGMTSQIRRASASIAANIAEGHGRENTGSYIQFLRMAQGSLKELKTHVILSGRVGLVQERDAARLLDQTQEVGKMLRSLIRNLQSKS</sequence>